<evidence type="ECO:0000313" key="1">
    <source>
        <dbReference type="EMBL" id="PIY71992.1"/>
    </source>
</evidence>
<dbReference type="EMBL" id="PFLI01000109">
    <property type="protein sequence ID" value="PIY71992.1"/>
    <property type="molecule type" value="Genomic_DNA"/>
</dbReference>
<proteinExistence type="predicted"/>
<dbReference type="AlphaFoldDB" id="A0A2M7QI72"/>
<reference evidence="2" key="1">
    <citation type="submission" date="2017-09" db="EMBL/GenBank/DDBJ databases">
        <title>Depth-based differentiation of microbial function through sediment-hosted aquifers and enrichment of novel symbionts in the deep terrestrial subsurface.</title>
        <authorList>
            <person name="Probst A.J."/>
            <person name="Ladd B."/>
            <person name="Jarett J.K."/>
            <person name="Geller-Mcgrath D.E."/>
            <person name="Sieber C.M.K."/>
            <person name="Emerson J.B."/>
            <person name="Anantharaman K."/>
            <person name="Thomas B.C."/>
            <person name="Malmstrom R."/>
            <person name="Stieglmeier M."/>
            <person name="Klingl A."/>
            <person name="Woyke T."/>
            <person name="Ryan C.M."/>
            <person name="Banfield J.F."/>
        </authorList>
    </citation>
    <scope>NUCLEOTIDE SEQUENCE [LARGE SCALE GENOMIC DNA]</scope>
</reference>
<sequence length="79" mass="8659">MNFCSALTSLVRKIAAAKKEAAKARAGKNSFPPTPFFFARPSVQFGARSAPSVPFKIGSDFVKQTHINVFLYTHNLSLK</sequence>
<comment type="caution">
    <text evidence="1">The sequence shown here is derived from an EMBL/GenBank/DDBJ whole genome shotgun (WGS) entry which is preliminary data.</text>
</comment>
<gene>
    <name evidence="1" type="ORF">COY87_03260</name>
</gene>
<name>A0A2M7QI72_9BACT</name>
<accession>A0A2M7QI72</accession>
<organism evidence="1 2">
    <name type="scientific">Candidatus Roizmanbacteria bacterium CG_4_10_14_0_8_um_filter_33_9</name>
    <dbReference type="NCBI Taxonomy" id="1974826"/>
    <lineage>
        <taxon>Bacteria</taxon>
        <taxon>Candidatus Roizmaniibacteriota</taxon>
    </lineage>
</organism>
<evidence type="ECO:0000313" key="2">
    <source>
        <dbReference type="Proteomes" id="UP000229401"/>
    </source>
</evidence>
<dbReference type="Proteomes" id="UP000229401">
    <property type="component" value="Unassembled WGS sequence"/>
</dbReference>
<protein>
    <submittedName>
        <fullName evidence="1">Uncharacterized protein</fullName>
    </submittedName>
</protein>